<dbReference type="GO" id="GO:0008887">
    <property type="term" value="F:glycerate kinase activity"/>
    <property type="evidence" value="ECO:0007669"/>
    <property type="project" value="UniProtKB-UniRule"/>
</dbReference>
<dbReference type="PANTHER" id="PTHR21599">
    <property type="entry name" value="GLYCERATE KINASE"/>
    <property type="match status" value="1"/>
</dbReference>
<organism evidence="5 6">
    <name type="scientific">Siphonobacter aquaeclarae</name>
    <dbReference type="NCBI Taxonomy" id="563176"/>
    <lineage>
        <taxon>Bacteria</taxon>
        <taxon>Pseudomonadati</taxon>
        <taxon>Bacteroidota</taxon>
        <taxon>Cytophagia</taxon>
        <taxon>Cytophagales</taxon>
        <taxon>Cytophagaceae</taxon>
        <taxon>Siphonobacter</taxon>
    </lineage>
</organism>
<evidence type="ECO:0000313" key="5">
    <source>
        <dbReference type="EMBL" id="SDL80258.1"/>
    </source>
</evidence>
<dbReference type="Gene3D" id="3.90.1510.10">
    <property type="entry name" value="Glycerate kinase, domain 2"/>
    <property type="match status" value="1"/>
</dbReference>
<dbReference type="AlphaFoldDB" id="A0A1G9N185"/>
<accession>A0A1G9N185</accession>
<protein>
    <submittedName>
        <fullName evidence="5">Glycerate kinase</fullName>
    </submittedName>
</protein>
<dbReference type="Pfam" id="PF02595">
    <property type="entry name" value="Gly_kinase"/>
    <property type="match status" value="1"/>
</dbReference>
<dbReference type="NCBIfam" id="TIGR00045">
    <property type="entry name" value="glycerate kinase"/>
    <property type="match status" value="1"/>
</dbReference>
<dbReference type="PIRSF" id="PIRSF006078">
    <property type="entry name" value="GlxK"/>
    <property type="match status" value="1"/>
</dbReference>
<dbReference type="SUPFAM" id="SSF110738">
    <property type="entry name" value="Glycerate kinase I"/>
    <property type="match status" value="1"/>
</dbReference>
<dbReference type="InterPro" id="IPR004381">
    <property type="entry name" value="Glycerate_kinase"/>
</dbReference>
<dbReference type="RefSeq" id="WP_245689894.1">
    <property type="nucleotide sequence ID" value="NZ_FNGS01000003.1"/>
</dbReference>
<dbReference type="STRING" id="563176.SAMN04488090_1825"/>
<evidence type="ECO:0000313" key="6">
    <source>
        <dbReference type="Proteomes" id="UP000198901"/>
    </source>
</evidence>
<reference evidence="5 6" key="1">
    <citation type="submission" date="2016-10" db="EMBL/GenBank/DDBJ databases">
        <authorList>
            <person name="de Groot N.N."/>
        </authorList>
    </citation>
    <scope>NUCLEOTIDE SEQUENCE [LARGE SCALE GENOMIC DNA]</scope>
    <source>
        <strain evidence="5 6">DSM 21668</strain>
    </source>
</reference>
<dbReference type="Gene3D" id="3.40.50.10350">
    <property type="entry name" value="Glycerate kinase, domain 1"/>
    <property type="match status" value="1"/>
</dbReference>
<evidence type="ECO:0000256" key="1">
    <source>
        <dbReference type="ARBA" id="ARBA00006284"/>
    </source>
</evidence>
<evidence type="ECO:0000256" key="2">
    <source>
        <dbReference type="ARBA" id="ARBA00022679"/>
    </source>
</evidence>
<name>A0A1G9N185_9BACT</name>
<sequence>MLNILLCPDKFRGSLSAPEACRAMTEGIRAAIPDAYIRSLPLSDGGEGFLETLTEALGGAIQHWTASDPLGRPILAEAGIAGEVAVIEMARASGLALLAPDERSAGQTTTYGTGELIREAVSRGATHLMLGIGGSATTDGGIGMAAALGWRFLDADGQDLHPSGSSLRKIATILPPEEDLLKGIRVTVASDVTAPLDGPDGAAGVYGPQKGASPEDVADLDAGLAHLADVVRDTLPQDYRLFPGAGAAGGLGYGLLTFCGAELRPGADLVMELLGFDDLLPDTDLILTGEGKLDTQSLQGKLIGRICERAAKSEIPVLALCGTLDADPVALRELGLSYAASILRRPASLDQALASAYDALKEAAFWTAELYRTASRKTKVY</sequence>
<keyword evidence="6" id="KW-1185">Reference proteome</keyword>
<evidence type="ECO:0000256" key="3">
    <source>
        <dbReference type="ARBA" id="ARBA00022777"/>
    </source>
</evidence>
<dbReference type="Proteomes" id="UP000198901">
    <property type="component" value="Unassembled WGS sequence"/>
</dbReference>
<dbReference type="GO" id="GO:0031388">
    <property type="term" value="P:organic acid phosphorylation"/>
    <property type="evidence" value="ECO:0007669"/>
    <property type="project" value="UniProtKB-UniRule"/>
</dbReference>
<gene>
    <name evidence="5" type="ORF">SAMN04488090_1825</name>
</gene>
<comment type="similarity">
    <text evidence="1 4">Belongs to the glycerate kinase type-1 family.</text>
</comment>
<dbReference type="InterPro" id="IPR018193">
    <property type="entry name" value="Glyc_kinase_flavodox-like_fold"/>
</dbReference>
<keyword evidence="3 4" id="KW-0418">Kinase</keyword>
<proteinExistence type="inferred from homology"/>
<dbReference type="InterPro" id="IPR036129">
    <property type="entry name" value="Glycerate_kinase_sf"/>
</dbReference>
<dbReference type="PANTHER" id="PTHR21599:SF0">
    <property type="entry name" value="GLYCERATE KINASE"/>
    <property type="match status" value="1"/>
</dbReference>
<evidence type="ECO:0000256" key="4">
    <source>
        <dbReference type="PIRNR" id="PIRNR006078"/>
    </source>
</evidence>
<dbReference type="EMBL" id="FNGS01000003">
    <property type="protein sequence ID" value="SDL80258.1"/>
    <property type="molecule type" value="Genomic_DNA"/>
</dbReference>
<dbReference type="InterPro" id="IPR018197">
    <property type="entry name" value="Glycerate_kinase_RE-like"/>
</dbReference>
<keyword evidence="2 4" id="KW-0808">Transferase</keyword>